<evidence type="ECO:0000313" key="6">
    <source>
        <dbReference type="Proteomes" id="UP000305417"/>
    </source>
</evidence>
<dbReference type="InterPro" id="IPR027304">
    <property type="entry name" value="Trigger_fact/SurA_dom_sf"/>
</dbReference>
<evidence type="ECO:0000259" key="3">
    <source>
        <dbReference type="PROSITE" id="PS50198"/>
    </source>
</evidence>
<dbReference type="KEGG" id="acib:ACBT_1858"/>
<evidence type="ECO:0000256" key="1">
    <source>
        <dbReference type="PROSITE-ProRule" id="PRU00278"/>
    </source>
</evidence>
<keyword evidence="6" id="KW-1185">Reference proteome</keyword>
<evidence type="ECO:0000313" key="7">
    <source>
        <dbReference type="Proteomes" id="UP000509513"/>
    </source>
</evidence>
<evidence type="ECO:0000313" key="5">
    <source>
        <dbReference type="EMBL" id="TLT01094.1"/>
    </source>
</evidence>
<dbReference type="SUPFAM" id="SSF54534">
    <property type="entry name" value="FKBP-like"/>
    <property type="match status" value="1"/>
</dbReference>
<dbReference type="Gene3D" id="1.10.8.1040">
    <property type="match status" value="1"/>
</dbReference>
<proteinExistence type="predicted"/>
<dbReference type="InterPro" id="IPR000297">
    <property type="entry name" value="PPIase_PpiC"/>
</dbReference>
<feature type="signal peptide" evidence="2">
    <location>
        <begin position="1"/>
        <end position="25"/>
    </location>
</feature>
<evidence type="ECO:0000256" key="2">
    <source>
        <dbReference type="SAM" id="SignalP"/>
    </source>
</evidence>
<dbReference type="STRING" id="1442598.GCA_000522465_00525"/>
<name>A0A5J6RIG9_9BACT</name>
<sequence>MKKIVTSFVASLVLASALSAAEIYATVDGENITKQDIEMIVQDPRVDLNKIPAEARTQVIDQAINKKLLAKKALKDGIEKDPQYAEAMSKIKEDLAFQVWQKNEVDKLKFSDTEKKDFYEKNKDKFNIPETFEASHILVDTEAEAQSIINDLNKAQNKEAKFKELAKAKSKDPSKANGGFLGKFAAEQMVPEFGNAVKLLQKGGYSKSPVKSQFGYHVILLKDKFPGKALSYNEVEGEINQVLIGNSFGKKVKELIQDLRKDAKIVIK</sequence>
<gene>
    <name evidence="4" type="primary">peb4</name>
    <name evidence="4" type="ORF">ACBT_1858</name>
    <name evidence="5" type="ORF">FE247_02855</name>
</gene>
<dbReference type="InterPro" id="IPR050245">
    <property type="entry name" value="PrsA_foldase"/>
</dbReference>
<dbReference type="PANTHER" id="PTHR47245:SF2">
    <property type="entry name" value="PEPTIDYL-PROLYL CIS-TRANS ISOMERASE HP_0175-RELATED"/>
    <property type="match status" value="1"/>
</dbReference>
<dbReference type="GO" id="GO:0003755">
    <property type="term" value="F:peptidyl-prolyl cis-trans isomerase activity"/>
    <property type="evidence" value="ECO:0007669"/>
    <property type="project" value="UniProtKB-KW"/>
</dbReference>
<dbReference type="RefSeq" id="WP_024774688.1">
    <property type="nucleotide sequence ID" value="NZ_CP043857.1"/>
</dbReference>
<evidence type="ECO:0000313" key="4">
    <source>
        <dbReference type="EMBL" id="QKJ27754.1"/>
    </source>
</evidence>
<dbReference type="InterPro" id="IPR046357">
    <property type="entry name" value="PPIase_dom_sf"/>
</dbReference>
<dbReference type="SUPFAM" id="SSF109998">
    <property type="entry name" value="Triger factor/SurA peptide-binding domain-like"/>
    <property type="match status" value="1"/>
</dbReference>
<dbReference type="EMBL" id="VBUC01000004">
    <property type="protein sequence ID" value="TLT01094.1"/>
    <property type="molecule type" value="Genomic_DNA"/>
</dbReference>
<dbReference type="Proteomes" id="UP000305417">
    <property type="component" value="Unassembled WGS sequence"/>
</dbReference>
<feature type="domain" description="PpiC" evidence="3">
    <location>
        <begin position="129"/>
        <end position="223"/>
    </location>
</feature>
<dbReference type="Gene3D" id="3.10.50.40">
    <property type="match status" value="1"/>
</dbReference>
<keyword evidence="1 4" id="KW-0413">Isomerase</keyword>
<accession>A0A5J6RIG9</accession>
<dbReference type="PANTHER" id="PTHR47245">
    <property type="entry name" value="PEPTIDYLPROLYL ISOMERASE"/>
    <property type="match status" value="1"/>
</dbReference>
<dbReference type="EMBL" id="CP054051">
    <property type="protein sequence ID" value="QKJ27754.1"/>
    <property type="molecule type" value="Genomic_DNA"/>
</dbReference>
<dbReference type="AlphaFoldDB" id="A0A5J6RIG9"/>
<protein>
    <submittedName>
        <fullName evidence="4">Major antigenic peptide / PpiC-type peptidyl-prolyl cis-trans isomerase</fullName>
    </submittedName>
    <submittedName>
        <fullName evidence="5">Peptidylprolyl isomerase</fullName>
    </submittedName>
</protein>
<reference evidence="4 7" key="2">
    <citation type="submission" date="2020-05" db="EMBL/GenBank/DDBJ databases">
        <title>Complete genome sequencing of Campylobacter and Arcobacter type strains.</title>
        <authorList>
            <person name="Miller W.G."/>
            <person name="Yee E."/>
        </authorList>
    </citation>
    <scope>NUCLEOTIDE SEQUENCE [LARGE SCALE GENOMIC DNA]</scope>
    <source>
        <strain evidence="4 7">LMG 21996</strain>
    </source>
</reference>
<organism evidence="4 7">
    <name type="scientific">Aliarcobacter cibarius</name>
    <dbReference type="NCBI Taxonomy" id="255507"/>
    <lineage>
        <taxon>Bacteria</taxon>
        <taxon>Pseudomonadati</taxon>
        <taxon>Campylobacterota</taxon>
        <taxon>Epsilonproteobacteria</taxon>
        <taxon>Campylobacterales</taxon>
        <taxon>Arcobacteraceae</taxon>
        <taxon>Aliarcobacter</taxon>
    </lineage>
</organism>
<dbReference type="OrthoDB" id="14196at2"/>
<reference evidence="5 6" key="1">
    <citation type="submission" date="2019-05" db="EMBL/GenBank/DDBJ databases">
        <title>Arcobacter cibarius and Arcobacter thereius providing challenges in identification an antibiotic susceptibility and Quinolone resistance.</title>
        <authorList>
            <person name="Busch A."/>
            <person name="Hanel I."/>
            <person name="Hotzel H."/>
            <person name="Tomaso H."/>
        </authorList>
    </citation>
    <scope>NUCLEOTIDE SEQUENCE [LARGE SCALE GENOMIC DNA]</scope>
    <source>
        <strain evidence="5 6">16CS0831-2</strain>
    </source>
</reference>
<feature type="chain" id="PRO_5044621620" evidence="2">
    <location>
        <begin position="26"/>
        <end position="268"/>
    </location>
</feature>
<keyword evidence="2" id="KW-0732">Signal</keyword>
<dbReference type="Proteomes" id="UP000509513">
    <property type="component" value="Chromosome"/>
</dbReference>
<dbReference type="PROSITE" id="PS50198">
    <property type="entry name" value="PPIC_PPIASE_2"/>
    <property type="match status" value="1"/>
</dbReference>
<dbReference type="Pfam" id="PF00639">
    <property type="entry name" value="Rotamase"/>
    <property type="match status" value="1"/>
</dbReference>
<keyword evidence="1" id="KW-0697">Rotamase</keyword>